<dbReference type="EMBL" id="CP025704">
    <property type="protein sequence ID" value="AUN99752.1"/>
    <property type="molecule type" value="Genomic_DNA"/>
</dbReference>
<dbReference type="AlphaFoldDB" id="A0A2K9NW58"/>
<dbReference type="CDD" id="cd04645">
    <property type="entry name" value="LbH_gamma_CA_like"/>
    <property type="match status" value="1"/>
</dbReference>
<dbReference type="Proteomes" id="UP000235584">
    <property type="component" value="Chromosome"/>
</dbReference>
<dbReference type="KEGG" id="bsto:C0V70_16885"/>
<dbReference type="Pfam" id="PF00132">
    <property type="entry name" value="Hexapep"/>
    <property type="match status" value="1"/>
</dbReference>
<proteinExistence type="predicted"/>
<organism evidence="1 2">
    <name type="scientific">Bacteriovorax stolpii</name>
    <name type="common">Bdellovibrio stolpii</name>
    <dbReference type="NCBI Taxonomy" id="960"/>
    <lineage>
        <taxon>Bacteria</taxon>
        <taxon>Pseudomonadati</taxon>
        <taxon>Bdellovibrionota</taxon>
        <taxon>Bacteriovoracia</taxon>
        <taxon>Bacteriovoracales</taxon>
        <taxon>Bacteriovoracaceae</taxon>
        <taxon>Bacteriovorax</taxon>
    </lineage>
</organism>
<dbReference type="PANTHER" id="PTHR13061">
    <property type="entry name" value="DYNACTIN SUBUNIT P25"/>
    <property type="match status" value="1"/>
</dbReference>
<evidence type="ECO:0000313" key="2">
    <source>
        <dbReference type="Proteomes" id="UP000235584"/>
    </source>
</evidence>
<keyword evidence="2" id="KW-1185">Reference proteome</keyword>
<dbReference type="InterPro" id="IPR001451">
    <property type="entry name" value="Hexapep"/>
</dbReference>
<sequence>MPLYSFKGINPQLGKGVFIAPSADIIGKVILAENVNIWYQCVARGDVNTITVGKNTNVQDLTMLHVTKDFALTIGENVSIGHSVTLHGCTIEDSCLIGMGAVIMDGAYIGANSVVAGGSVVPPGKKYPPNSMIMGNPAVVKRALTPEEITQYGNHYKAYVLYKEEYLDPDQVKLL</sequence>
<dbReference type="InterPro" id="IPR011004">
    <property type="entry name" value="Trimer_LpxA-like_sf"/>
</dbReference>
<dbReference type="Gene3D" id="2.160.10.10">
    <property type="entry name" value="Hexapeptide repeat proteins"/>
    <property type="match status" value="1"/>
</dbReference>
<dbReference type="PANTHER" id="PTHR13061:SF29">
    <property type="entry name" value="GAMMA CARBONIC ANHYDRASE-LIKE 1, MITOCHONDRIAL-RELATED"/>
    <property type="match status" value="1"/>
</dbReference>
<dbReference type="InterPro" id="IPR047324">
    <property type="entry name" value="LbH_gamma_CA-like"/>
</dbReference>
<accession>A0A2K9NW58</accession>
<dbReference type="InterPro" id="IPR050484">
    <property type="entry name" value="Transf_Hexapept/Carb_Anhydrase"/>
</dbReference>
<protein>
    <submittedName>
        <fullName evidence="1">Gamma carbonic anhydrase family protein</fullName>
    </submittedName>
</protein>
<gene>
    <name evidence="1" type="ORF">C0V70_16885</name>
</gene>
<reference evidence="1 2" key="1">
    <citation type="submission" date="2018-01" db="EMBL/GenBank/DDBJ databases">
        <title>Complete genome sequence of Bacteriovorax stolpii DSM12778.</title>
        <authorList>
            <person name="Tang B."/>
            <person name="Chang J."/>
        </authorList>
    </citation>
    <scope>NUCLEOTIDE SEQUENCE [LARGE SCALE GENOMIC DNA]</scope>
    <source>
        <strain evidence="1 2">DSM 12778</strain>
    </source>
</reference>
<name>A0A2K9NW58_BACTC</name>
<evidence type="ECO:0000313" key="1">
    <source>
        <dbReference type="EMBL" id="AUN99752.1"/>
    </source>
</evidence>
<dbReference type="SUPFAM" id="SSF51161">
    <property type="entry name" value="Trimeric LpxA-like enzymes"/>
    <property type="match status" value="1"/>
</dbReference>